<evidence type="ECO:0000256" key="2">
    <source>
        <dbReference type="ARBA" id="ARBA00023169"/>
    </source>
</evidence>
<dbReference type="EMBL" id="CP121106">
    <property type="protein sequence ID" value="WFL78494.1"/>
    <property type="molecule type" value="Genomic_DNA"/>
</dbReference>
<keyword evidence="6" id="KW-1185">Reference proteome</keyword>
<feature type="transmembrane region" description="Helical" evidence="3">
    <location>
        <begin position="276"/>
        <end position="300"/>
    </location>
</feature>
<dbReference type="InterPro" id="IPR003362">
    <property type="entry name" value="Bact_transf"/>
</dbReference>
<organism evidence="5 6">
    <name type="scientific">Altererythrobacter arenosus</name>
    <dbReference type="NCBI Taxonomy" id="3032592"/>
    <lineage>
        <taxon>Bacteria</taxon>
        <taxon>Pseudomonadati</taxon>
        <taxon>Pseudomonadota</taxon>
        <taxon>Alphaproteobacteria</taxon>
        <taxon>Sphingomonadales</taxon>
        <taxon>Erythrobacteraceae</taxon>
        <taxon>Altererythrobacter</taxon>
    </lineage>
</organism>
<dbReference type="PANTHER" id="PTHR30576">
    <property type="entry name" value="COLANIC BIOSYNTHESIS UDP-GLUCOSE LIPID CARRIER TRANSFERASE"/>
    <property type="match status" value="1"/>
</dbReference>
<feature type="transmembrane region" description="Helical" evidence="3">
    <location>
        <begin position="32"/>
        <end position="55"/>
    </location>
</feature>
<sequence>MNKPVADLTRAIRAHDTEIPVASSLEQRRLRLYAALLFGDGALLLLGFAIAGLAYEGAWLEPRAMKQGQLLMPLFYTIALYNRTYCAQALTDWRFAIGKAAVALMIGAGLLNFIAFYLKTNATFSRGSFTLGLVFTFILIAGSRLGVTWLVRSIWGGRVRNCLVIDDGGPEFSERDSDRVSTASMDIDPFRNDPQMLDRLGRLFAARDRVVVSCPHERRGQWALLLRSIGVHGEVVSASAYELGAVGVRRHEDQGVATLVVSVGKQGLRARTMKRVFDLAVAATGLVLLAPLLLVAALLIKLEDGGPVLFVQRRMGQGNRFFSMYKLRTMREDGRDAEGARSTREDDRRVTRIGRWLRRNSFDELPQLWNVIRGEMSIVGPRPHALGSRANDKLFWDIDTRYWKRHSLKPGLTGLAQVRGQRGSTWEEKDLTDRLQSDLEYIAAWSIWRDMLIAWRTLSVLRHERAY</sequence>
<dbReference type="GO" id="GO:0016740">
    <property type="term" value="F:transferase activity"/>
    <property type="evidence" value="ECO:0007669"/>
    <property type="project" value="UniProtKB-KW"/>
</dbReference>
<dbReference type="PANTHER" id="PTHR30576:SF0">
    <property type="entry name" value="UNDECAPRENYL-PHOSPHATE N-ACETYLGALACTOSAMINYL 1-PHOSPHATE TRANSFERASE-RELATED"/>
    <property type="match status" value="1"/>
</dbReference>
<keyword evidence="3" id="KW-1133">Transmembrane helix</keyword>
<comment type="similarity">
    <text evidence="1">Belongs to the bacterial sugar transferase family.</text>
</comment>
<keyword evidence="5" id="KW-0808">Transferase</keyword>
<dbReference type="RefSeq" id="WP_278017184.1">
    <property type="nucleotide sequence ID" value="NZ_CP121106.1"/>
</dbReference>
<name>A0ABY8FU08_9SPHN</name>
<feature type="transmembrane region" description="Helical" evidence="3">
    <location>
        <begin position="129"/>
        <end position="151"/>
    </location>
</feature>
<evidence type="ECO:0000313" key="6">
    <source>
        <dbReference type="Proteomes" id="UP001215827"/>
    </source>
</evidence>
<evidence type="ECO:0000256" key="1">
    <source>
        <dbReference type="ARBA" id="ARBA00006464"/>
    </source>
</evidence>
<reference evidence="5 6" key="1">
    <citation type="submission" date="2023-03" db="EMBL/GenBank/DDBJ databases">
        <title>Altererythrobacter sp. CAU 1644 isolated from sand.</title>
        <authorList>
            <person name="Kim W."/>
        </authorList>
    </citation>
    <scope>NUCLEOTIDE SEQUENCE [LARGE SCALE GENOMIC DNA]</scope>
    <source>
        <strain evidence="5 6">CAU 1644</strain>
    </source>
</reference>
<evidence type="ECO:0000313" key="5">
    <source>
        <dbReference type="EMBL" id="WFL78494.1"/>
    </source>
</evidence>
<dbReference type="Pfam" id="PF02397">
    <property type="entry name" value="Bac_transf"/>
    <property type="match status" value="1"/>
</dbReference>
<keyword evidence="3" id="KW-0812">Transmembrane</keyword>
<keyword evidence="3" id="KW-0472">Membrane</keyword>
<keyword evidence="2" id="KW-0270">Exopolysaccharide synthesis</keyword>
<evidence type="ECO:0000259" key="4">
    <source>
        <dbReference type="Pfam" id="PF02397"/>
    </source>
</evidence>
<gene>
    <name evidence="5" type="ORF">P7228_05360</name>
</gene>
<protein>
    <submittedName>
        <fullName evidence="5">Sugar transferase</fullName>
    </submittedName>
</protein>
<proteinExistence type="inferred from homology"/>
<feature type="domain" description="Bacterial sugar transferase" evidence="4">
    <location>
        <begin position="274"/>
        <end position="460"/>
    </location>
</feature>
<accession>A0ABY8FU08</accession>
<evidence type="ECO:0000256" key="3">
    <source>
        <dbReference type="SAM" id="Phobius"/>
    </source>
</evidence>
<feature type="transmembrane region" description="Helical" evidence="3">
    <location>
        <begin position="96"/>
        <end position="117"/>
    </location>
</feature>
<feature type="transmembrane region" description="Helical" evidence="3">
    <location>
        <begin position="67"/>
        <end position="84"/>
    </location>
</feature>
<dbReference type="Proteomes" id="UP001215827">
    <property type="component" value="Chromosome"/>
</dbReference>